<evidence type="ECO:0000313" key="3">
    <source>
        <dbReference type="Proteomes" id="UP000316614"/>
    </source>
</evidence>
<keyword evidence="1" id="KW-0472">Membrane</keyword>
<feature type="transmembrane region" description="Helical" evidence="1">
    <location>
        <begin position="49"/>
        <end position="69"/>
    </location>
</feature>
<dbReference type="AlphaFoldDB" id="A0A514CJI6"/>
<keyword evidence="1" id="KW-1133">Transmembrane helix</keyword>
<reference evidence="2 3" key="1">
    <citation type="submission" date="2019-06" db="EMBL/GenBank/DDBJ databases">
        <title>Echinicola alkalisoli sp. nov. isolated from saline soil.</title>
        <authorList>
            <person name="Sun J.-Q."/>
            <person name="Xu L."/>
        </authorList>
    </citation>
    <scope>NUCLEOTIDE SEQUENCE [LARGE SCALE GENOMIC DNA]</scope>
    <source>
        <strain evidence="2 3">LN3S3</strain>
    </source>
</reference>
<evidence type="ECO:0008006" key="4">
    <source>
        <dbReference type="Google" id="ProtNLM"/>
    </source>
</evidence>
<protein>
    <recommendedName>
        <fullName evidence="4">Integral membrane protein</fullName>
    </recommendedName>
</protein>
<keyword evidence="3" id="KW-1185">Reference proteome</keyword>
<proteinExistence type="predicted"/>
<organism evidence="2 3">
    <name type="scientific">Echinicola soli</name>
    <dbReference type="NCBI Taxonomy" id="2591634"/>
    <lineage>
        <taxon>Bacteria</taxon>
        <taxon>Pseudomonadati</taxon>
        <taxon>Bacteroidota</taxon>
        <taxon>Cytophagia</taxon>
        <taxon>Cytophagales</taxon>
        <taxon>Cyclobacteriaceae</taxon>
        <taxon>Echinicola</taxon>
    </lineage>
</organism>
<feature type="transmembrane region" description="Helical" evidence="1">
    <location>
        <begin position="89"/>
        <end position="107"/>
    </location>
</feature>
<dbReference type="RefSeq" id="WP_141615224.1">
    <property type="nucleotide sequence ID" value="NZ_CP041253.1"/>
</dbReference>
<evidence type="ECO:0000256" key="1">
    <source>
        <dbReference type="SAM" id="Phobius"/>
    </source>
</evidence>
<dbReference type="KEGG" id="echi:FKX85_13475"/>
<evidence type="ECO:0000313" key="2">
    <source>
        <dbReference type="EMBL" id="QDH79987.1"/>
    </source>
</evidence>
<sequence length="121" mass="13909">MENLNIVIYLVYLPVTVLMTIVTAKVLFKNSKIFMLEIFLGREKIAFSTNRLFEIGFYLLNIGVALMTLRTGSIENSQSMVETLSRKVGVFSIYLGLMLFLNLWFFFRGKKKAKQNPLPTT</sequence>
<dbReference type="Proteomes" id="UP000316614">
    <property type="component" value="Chromosome"/>
</dbReference>
<accession>A0A514CJI6</accession>
<feature type="transmembrane region" description="Helical" evidence="1">
    <location>
        <begin position="6"/>
        <end position="28"/>
    </location>
</feature>
<gene>
    <name evidence="2" type="ORF">FKX85_13475</name>
</gene>
<name>A0A514CJI6_9BACT</name>
<dbReference type="OrthoDB" id="193443at2"/>
<keyword evidence="1" id="KW-0812">Transmembrane</keyword>
<dbReference type="EMBL" id="CP041253">
    <property type="protein sequence ID" value="QDH79987.1"/>
    <property type="molecule type" value="Genomic_DNA"/>
</dbReference>